<sequence>MSLMVSVRCMRKHLRLSFIGLCKVLGSVGFAHGINQWLKLYHCGQTSSNKGFLPQRQRQVSKFRHRYMCQ</sequence>
<reference evidence="1 2" key="1">
    <citation type="journal article" date="2014" name="Genome Announc.">
        <title>Draft Genome Sequences of a Phylogenetically Diverse Suite of Pseudomonas syringae Strains from Multiple Source Populations.</title>
        <authorList>
            <person name="Baltrus D.A."/>
            <person name="Yourstone S."/>
            <person name="Lind A."/>
            <person name="Guilbaud C."/>
            <person name="Sands D.C."/>
            <person name="Jones C.D."/>
            <person name="Morris C.E."/>
            <person name="Dangl J.L."/>
        </authorList>
    </citation>
    <scope>NUCLEOTIDE SEQUENCE [LARGE SCALE GENOMIC DNA]</scope>
    <source>
        <strain evidence="1 2">CC1524</strain>
    </source>
</reference>
<evidence type="ECO:0000313" key="1">
    <source>
        <dbReference type="EMBL" id="QHF02155.1"/>
    </source>
</evidence>
<keyword evidence="2" id="KW-1185">Reference proteome</keyword>
<evidence type="ECO:0000313" key="2">
    <source>
        <dbReference type="Proteomes" id="UP000464644"/>
    </source>
</evidence>
<gene>
    <name evidence="1" type="ORF">N015_06930</name>
</gene>
<proteinExistence type="predicted"/>
<evidence type="ECO:0008006" key="3">
    <source>
        <dbReference type="Google" id="ProtNLM"/>
    </source>
</evidence>
<name>A0ABX6H9D1_9PSED</name>
<dbReference type="EMBL" id="CP047265">
    <property type="protein sequence ID" value="QHF02155.1"/>
    <property type="molecule type" value="Genomic_DNA"/>
</dbReference>
<organism evidence="1 2">
    <name type="scientific">Pseudomonas asturiensis</name>
    <dbReference type="NCBI Taxonomy" id="1190415"/>
    <lineage>
        <taxon>Bacteria</taxon>
        <taxon>Pseudomonadati</taxon>
        <taxon>Pseudomonadota</taxon>
        <taxon>Gammaproteobacteria</taxon>
        <taxon>Pseudomonadales</taxon>
        <taxon>Pseudomonadaceae</taxon>
        <taxon>Pseudomonas</taxon>
    </lineage>
</organism>
<dbReference type="Proteomes" id="UP000464644">
    <property type="component" value="Chromosome"/>
</dbReference>
<accession>A0ABX6H9D1</accession>
<protein>
    <recommendedName>
        <fullName evidence="3">Transposase</fullName>
    </recommendedName>
</protein>